<feature type="domain" description="TRASH" evidence="1">
    <location>
        <begin position="7"/>
        <end position="44"/>
    </location>
</feature>
<dbReference type="InterPro" id="IPR011017">
    <property type="entry name" value="TRASH_dom"/>
</dbReference>
<dbReference type="Proteomes" id="UP000516117">
    <property type="component" value="Chromosome"/>
</dbReference>
<dbReference type="GO" id="GO:0016491">
    <property type="term" value="F:oxidoreductase activity"/>
    <property type="evidence" value="ECO:0007669"/>
    <property type="project" value="InterPro"/>
</dbReference>
<dbReference type="SMART" id="SM00746">
    <property type="entry name" value="TRASH"/>
    <property type="match status" value="1"/>
</dbReference>
<dbReference type="InterPro" id="IPR009078">
    <property type="entry name" value="Ferritin-like_SF"/>
</dbReference>
<evidence type="ECO:0000259" key="1">
    <source>
        <dbReference type="SMART" id="SM00746"/>
    </source>
</evidence>
<gene>
    <name evidence="2" type="ORF">H9L22_06360</name>
</gene>
<dbReference type="RefSeq" id="WP_187722049.1">
    <property type="nucleotide sequence ID" value="NZ_BAABBL010000003.1"/>
</dbReference>
<dbReference type="Pfam" id="PF04945">
    <property type="entry name" value="YHS"/>
    <property type="match status" value="1"/>
</dbReference>
<dbReference type="AlphaFoldDB" id="A0A7H0H8T4"/>
<dbReference type="InterPro" id="IPR007029">
    <property type="entry name" value="YHS_dom"/>
</dbReference>
<keyword evidence="3" id="KW-1185">Reference proteome</keyword>
<reference evidence="2 3" key="1">
    <citation type="submission" date="2020-08" db="EMBL/GenBank/DDBJ databases">
        <title>Genome sequence of Tessaracoccus defluvii JCM 17540T.</title>
        <authorList>
            <person name="Hyun D.-W."/>
            <person name="Bae J.-W."/>
        </authorList>
    </citation>
    <scope>NUCLEOTIDE SEQUENCE [LARGE SCALE GENOMIC DNA]</scope>
    <source>
        <strain evidence="2 3">JCM 17540</strain>
    </source>
</reference>
<organism evidence="2 3">
    <name type="scientific">Tessaracoccus defluvii</name>
    <dbReference type="NCBI Taxonomy" id="1285901"/>
    <lineage>
        <taxon>Bacteria</taxon>
        <taxon>Bacillati</taxon>
        <taxon>Actinomycetota</taxon>
        <taxon>Actinomycetes</taxon>
        <taxon>Propionibacteriales</taxon>
        <taxon>Propionibacteriaceae</taxon>
        <taxon>Tessaracoccus</taxon>
    </lineage>
</organism>
<protein>
    <submittedName>
        <fullName evidence="2">YHS domain-containing protein</fullName>
    </submittedName>
</protein>
<evidence type="ECO:0000313" key="2">
    <source>
        <dbReference type="EMBL" id="QNP56950.1"/>
    </source>
</evidence>
<dbReference type="SUPFAM" id="SSF47240">
    <property type="entry name" value="Ferritin-like"/>
    <property type="match status" value="1"/>
</dbReference>
<proteinExistence type="predicted"/>
<dbReference type="Gene3D" id="1.10.620.20">
    <property type="entry name" value="Ribonucleotide Reductase, subunit A"/>
    <property type="match status" value="1"/>
</dbReference>
<sequence>MTTTMQCPICQMDVDPQNAPSATYNGEEYHFCSEGCREKFLQDPAGHARP</sequence>
<name>A0A7H0H8T4_9ACTN</name>
<evidence type="ECO:0000313" key="3">
    <source>
        <dbReference type="Proteomes" id="UP000516117"/>
    </source>
</evidence>
<dbReference type="EMBL" id="CP060789">
    <property type="protein sequence ID" value="QNP56950.1"/>
    <property type="molecule type" value="Genomic_DNA"/>
</dbReference>
<dbReference type="InterPro" id="IPR012348">
    <property type="entry name" value="RNR-like"/>
</dbReference>
<dbReference type="KEGG" id="tdf:H9L22_06360"/>
<accession>A0A7H0H8T4</accession>